<sequence>MGSKTSQKKPIFIIWIIMTPIRALGKVKKFYVKGMTNFGTTYNRPTMIVKEANRTIQLPRSFSTNMLDDDRGREQSSGGLARASSASVTQVSMADIERYMIERQIQQLQASESRKNVPRNFSVGMGRIDEDRASSFRDDTFIFASTDVLRDSRSRLSRNLSHAERQIQQLQASESRKNVPRNFSVGMGRIDEDRASSFRDDTFIFASTDVLRDSRSRLSRNLSHAGDSRRF</sequence>
<dbReference type="PANTHER" id="PTHR33526">
    <property type="entry name" value="OS07G0123800 PROTEIN"/>
    <property type="match status" value="1"/>
</dbReference>
<evidence type="ECO:0000313" key="2">
    <source>
        <dbReference type="EMBL" id="PWA48423.1"/>
    </source>
</evidence>
<reference evidence="2 3" key="1">
    <citation type="journal article" date="2018" name="Mol. Plant">
        <title>The genome of Artemisia annua provides insight into the evolution of Asteraceae family and artemisinin biosynthesis.</title>
        <authorList>
            <person name="Shen Q."/>
            <person name="Zhang L."/>
            <person name="Liao Z."/>
            <person name="Wang S."/>
            <person name="Yan T."/>
            <person name="Shi P."/>
            <person name="Liu M."/>
            <person name="Fu X."/>
            <person name="Pan Q."/>
            <person name="Wang Y."/>
            <person name="Lv Z."/>
            <person name="Lu X."/>
            <person name="Zhang F."/>
            <person name="Jiang W."/>
            <person name="Ma Y."/>
            <person name="Chen M."/>
            <person name="Hao X."/>
            <person name="Li L."/>
            <person name="Tang Y."/>
            <person name="Lv G."/>
            <person name="Zhou Y."/>
            <person name="Sun X."/>
            <person name="Brodelius P.E."/>
            <person name="Rose J.K.C."/>
            <person name="Tang K."/>
        </authorList>
    </citation>
    <scope>NUCLEOTIDE SEQUENCE [LARGE SCALE GENOMIC DNA]</scope>
    <source>
        <strain evidence="3">cv. Huhao1</strain>
        <tissue evidence="2">Leaf</tissue>
    </source>
</reference>
<dbReference type="EMBL" id="PKPP01009368">
    <property type="protein sequence ID" value="PWA48423.1"/>
    <property type="molecule type" value="Genomic_DNA"/>
</dbReference>
<feature type="region of interest" description="Disordered" evidence="1">
    <location>
        <begin position="64"/>
        <end position="84"/>
    </location>
</feature>
<gene>
    <name evidence="2" type="ORF">CTI12_AA489900</name>
</gene>
<organism evidence="2 3">
    <name type="scientific">Artemisia annua</name>
    <name type="common">Sweet wormwood</name>
    <dbReference type="NCBI Taxonomy" id="35608"/>
    <lineage>
        <taxon>Eukaryota</taxon>
        <taxon>Viridiplantae</taxon>
        <taxon>Streptophyta</taxon>
        <taxon>Embryophyta</taxon>
        <taxon>Tracheophyta</taxon>
        <taxon>Spermatophyta</taxon>
        <taxon>Magnoliopsida</taxon>
        <taxon>eudicotyledons</taxon>
        <taxon>Gunneridae</taxon>
        <taxon>Pentapetalae</taxon>
        <taxon>asterids</taxon>
        <taxon>campanulids</taxon>
        <taxon>Asterales</taxon>
        <taxon>Asteraceae</taxon>
        <taxon>Asteroideae</taxon>
        <taxon>Anthemideae</taxon>
        <taxon>Artemisiinae</taxon>
        <taxon>Artemisia</taxon>
    </lineage>
</organism>
<name>A0A2U1LHG5_ARTAN</name>
<dbReference type="PANTHER" id="PTHR33526:SF13">
    <property type="entry name" value="TYROSINE-PROTEIN PHOSPHATASE 3-LIKE"/>
    <property type="match status" value="1"/>
</dbReference>
<keyword evidence="3" id="KW-1185">Reference proteome</keyword>
<proteinExistence type="predicted"/>
<dbReference type="Proteomes" id="UP000245207">
    <property type="component" value="Unassembled WGS sequence"/>
</dbReference>
<accession>A0A2U1LHG5</accession>
<comment type="caution">
    <text evidence="2">The sequence shown here is derived from an EMBL/GenBank/DDBJ whole genome shotgun (WGS) entry which is preliminary data.</text>
</comment>
<evidence type="ECO:0000313" key="3">
    <source>
        <dbReference type="Proteomes" id="UP000245207"/>
    </source>
</evidence>
<dbReference type="OrthoDB" id="1679543at2759"/>
<dbReference type="AlphaFoldDB" id="A0A2U1LHG5"/>
<protein>
    <submittedName>
        <fullName evidence="2">Uncharacterized protein</fullName>
    </submittedName>
</protein>
<evidence type="ECO:0000256" key="1">
    <source>
        <dbReference type="SAM" id="MobiDB-lite"/>
    </source>
</evidence>